<organism evidence="9 10">
    <name type="scientific">Roseicyclus marinus</name>
    <dbReference type="NCBI Taxonomy" id="2161673"/>
    <lineage>
        <taxon>Bacteria</taxon>
        <taxon>Pseudomonadati</taxon>
        <taxon>Pseudomonadota</taxon>
        <taxon>Alphaproteobacteria</taxon>
        <taxon>Rhodobacterales</taxon>
        <taxon>Roseobacteraceae</taxon>
        <taxon>Roseicyclus</taxon>
    </lineage>
</organism>
<feature type="domain" description="DHHA2" evidence="8">
    <location>
        <begin position="181"/>
        <end position="307"/>
    </location>
</feature>
<evidence type="ECO:0000256" key="4">
    <source>
        <dbReference type="ARBA" id="ARBA00022801"/>
    </source>
</evidence>
<evidence type="ECO:0000256" key="1">
    <source>
        <dbReference type="ARBA" id="ARBA00001936"/>
    </source>
</evidence>
<gene>
    <name evidence="9" type="ORF">MACH21_22940</name>
</gene>
<dbReference type="GO" id="GO:0004427">
    <property type="term" value="F:inorganic diphosphate phosphatase activity"/>
    <property type="evidence" value="ECO:0007669"/>
    <property type="project" value="UniProtKB-EC"/>
</dbReference>
<reference evidence="9 10" key="1">
    <citation type="submission" date="2023-01" db="EMBL/GenBank/DDBJ databases">
        <title>Complete genome sequence of Roseicyclus marinus strain Dej080120_10.</title>
        <authorList>
            <person name="Ueki S."/>
            <person name="Maruyama F."/>
        </authorList>
    </citation>
    <scope>NUCLEOTIDE SEQUENCE [LARGE SCALE GENOMIC DNA]</scope>
    <source>
        <strain evidence="9 10">Dej080120_10</strain>
    </source>
</reference>
<evidence type="ECO:0000256" key="2">
    <source>
        <dbReference type="ARBA" id="ARBA00012146"/>
    </source>
</evidence>
<comment type="cofactor">
    <cofactor evidence="1">
        <name>Mn(2+)</name>
        <dbReference type="ChEBI" id="CHEBI:29035"/>
    </cofactor>
</comment>
<name>A0AA48H5Y9_9RHOB</name>
<dbReference type="Proteomes" id="UP001337723">
    <property type="component" value="Chromosome"/>
</dbReference>
<dbReference type="GO" id="GO:0005737">
    <property type="term" value="C:cytoplasm"/>
    <property type="evidence" value="ECO:0007669"/>
    <property type="project" value="InterPro"/>
</dbReference>
<dbReference type="InterPro" id="IPR038763">
    <property type="entry name" value="DHH_sf"/>
</dbReference>
<evidence type="ECO:0000256" key="7">
    <source>
        <dbReference type="ARBA" id="ARBA00047820"/>
    </source>
</evidence>
<dbReference type="RefSeq" id="WP_338272015.1">
    <property type="nucleotide sequence ID" value="NZ_AP027266.1"/>
</dbReference>
<comment type="catalytic activity">
    <reaction evidence="7">
        <text>diphosphate + H2O = 2 phosphate + H(+)</text>
        <dbReference type="Rhea" id="RHEA:24576"/>
        <dbReference type="ChEBI" id="CHEBI:15377"/>
        <dbReference type="ChEBI" id="CHEBI:15378"/>
        <dbReference type="ChEBI" id="CHEBI:33019"/>
        <dbReference type="ChEBI" id="CHEBI:43474"/>
        <dbReference type="EC" id="3.6.1.1"/>
    </reaction>
</comment>
<dbReference type="NCBIfam" id="NF003877">
    <property type="entry name" value="PRK05427.1"/>
    <property type="match status" value="1"/>
</dbReference>
<keyword evidence="5" id="KW-0464">Manganese</keyword>
<dbReference type="Gene3D" id="3.90.1640.10">
    <property type="entry name" value="inorganic pyrophosphatase (n-terminal core)"/>
    <property type="match status" value="1"/>
</dbReference>
<dbReference type="SMART" id="SM01131">
    <property type="entry name" value="DHHA2"/>
    <property type="match status" value="1"/>
</dbReference>
<evidence type="ECO:0000259" key="8">
    <source>
        <dbReference type="SMART" id="SM01131"/>
    </source>
</evidence>
<protein>
    <recommendedName>
        <fullName evidence="2">inorganic diphosphatase</fullName>
        <ecNumber evidence="2">3.6.1.1</ecNumber>
    </recommendedName>
    <alternativeName>
        <fullName evidence="6">Pyrophosphate phospho-hydrolase</fullName>
    </alternativeName>
</protein>
<dbReference type="SUPFAM" id="SSF64182">
    <property type="entry name" value="DHH phosphoesterases"/>
    <property type="match status" value="1"/>
</dbReference>
<proteinExistence type="predicted"/>
<dbReference type="GO" id="GO:0046872">
    <property type="term" value="F:metal ion binding"/>
    <property type="evidence" value="ECO:0007669"/>
    <property type="project" value="UniProtKB-KW"/>
</dbReference>
<dbReference type="PANTHER" id="PTHR12112">
    <property type="entry name" value="BNIP - RELATED"/>
    <property type="match status" value="1"/>
</dbReference>
<dbReference type="AlphaFoldDB" id="A0AA48H5Y9"/>
<dbReference type="Gene3D" id="3.10.310.20">
    <property type="entry name" value="DHHA2 domain"/>
    <property type="match status" value="1"/>
</dbReference>
<evidence type="ECO:0000256" key="3">
    <source>
        <dbReference type="ARBA" id="ARBA00022723"/>
    </source>
</evidence>
<dbReference type="InterPro" id="IPR004097">
    <property type="entry name" value="DHHA2"/>
</dbReference>
<keyword evidence="3" id="KW-0479">Metal-binding</keyword>
<dbReference type="InterPro" id="IPR001667">
    <property type="entry name" value="DDH_dom"/>
</dbReference>
<keyword evidence="10" id="KW-1185">Reference proteome</keyword>
<dbReference type="Pfam" id="PF01368">
    <property type="entry name" value="DHH"/>
    <property type="match status" value="1"/>
</dbReference>
<sequence>MTTLVFGHLSPDTDSTGSPIIWAWYLNEIRKEQAEAVLLGEPNTEAAFLLARWDLPKPRIIADVEPGQPVVIVDTNNPAELPKGINGADIRAIIDHHKLVGGLETKGPIEIRMEPLACTATILHKMIGADIAQAPAWIKATILTCILSDTLEFRSPTTTPEDRAVAEALAADLGLSIPEYAAEMFAAKSDVSAFSDAELLRMDSKTYEVGGKTFRVSVLETTSPETVLSRKASLMETMPVVATEDGADQVLLFVVDILNEQSTLLVPNDLVAQVAAKSFGADAGGADTIVLPGVVSRKKQIIPNLAL</sequence>
<dbReference type="InterPro" id="IPR038222">
    <property type="entry name" value="DHHA2_dom_sf"/>
</dbReference>
<dbReference type="KEGG" id="rmai:MACH21_22940"/>
<dbReference type="EC" id="3.6.1.1" evidence="2"/>
<dbReference type="Pfam" id="PF02833">
    <property type="entry name" value="DHHA2"/>
    <property type="match status" value="1"/>
</dbReference>
<evidence type="ECO:0000256" key="5">
    <source>
        <dbReference type="ARBA" id="ARBA00023211"/>
    </source>
</evidence>
<evidence type="ECO:0000313" key="10">
    <source>
        <dbReference type="Proteomes" id="UP001337723"/>
    </source>
</evidence>
<accession>A0AA48H5Y9</accession>
<evidence type="ECO:0000256" key="6">
    <source>
        <dbReference type="ARBA" id="ARBA00032535"/>
    </source>
</evidence>
<keyword evidence="4" id="KW-0378">Hydrolase</keyword>
<dbReference type="EMBL" id="AP027266">
    <property type="protein sequence ID" value="BDW86117.1"/>
    <property type="molecule type" value="Genomic_DNA"/>
</dbReference>
<evidence type="ECO:0000313" key="9">
    <source>
        <dbReference type="EMBL" id="BDW86117.1"/>
    </source>
</evidence>
<dbReference type="PANTHER" id="PTHR12112:SF22">
    <property type="entry name" value="MANGANESE-DEPENDENT INORGANIC PYROPHOSPHATASE-RELATED"/>
    <property type="match status" value="1"/>
</dbReference>